<proteinExistence type="predicted"/>
<protein>
    <submittedName>
        <fullName evidence="2">Uncharacterized protein</fullName>
    </submittedName>
</protein>
<evidence type="ECO:0000313" key="3">
    <source>
        <dbReference type="Proteomes" id="UP001152622"/>
    </source>
</evidence>
<evidence type="ECO:0000313" key="2">
    <source>
        <dbReference type="EMBL" id="KAJ8335321.1"/>
    </source>
</evidence>
<dbReference type="Proteomes" id="UP001152622">
    <property type="component" value="Chromosome 21"/>
</dbReference>
<dbReference type="EMBL" id="JAINUF010000021">
    <property type="protein sequence ID" value="KAJ8335321.1"/>
    <property type="molecule type" value="Genomic_DNA"/>
</dbReference>
<evidence type="ECO:0000256" key="1">
    <source>
        <dbReference type="SAM" id="MobiDB-lite"/>
    </source>
</evidence>
<feature type="region of interest" description="Disordered" evidence="1">
    <location>
        <begin position="1"/>
        <end position="207"/>
    </location>
</feature>
<feature type="compositionally biased region" description="Basic and acidic residues" evidence="1">
    <location>
        <begin position="87"/>
        <end position="115"/>
    </location>
</feature>
<name>A0A9Q1EAQ6_SYNKA</name>
<accession>A0A9Q1EAQ6</accession>
<dbReference type="AlphaFoldDB" id="A0A9Q1EAQ6"/>
<gene>
    <name evidence="2" type="ORF">SKAU_G00409600</name>
</gene>
<comment type="caution">
    <text evidence="2">The sequence shown here is derived from an EMBL/GenBank/DDBJ whole genome shotgun (WGS) entry which is preliminary data.</text>
</comment>
<keyword evidence="3" id="KW-1185">Reference proteome</keyword>
<reference evidence="2" key="1">
    <citation type="journal article" date="2023" name="Science">
        <title>Genome structures resolve the early diversification of teleost fishes.</title>
        <authorList>
            <person name="Parey E."/>
            <person name="Louis A."/>
            <person name="Montfort J."/>
            <person name="Bouchez O."/>
            <person name="Roques C."/>
            <person name="Iampietro C."/>
            <person name="Lluch J."/>
            <person name="Castinel A."/>
            <person name="Donnadieu C."/>
            <person name="Desvignes T."/>
            <person name="Floi Bucao C."/>
            <person name="Jouanno E."/>
            <person name="Wen M."/>
            <person name="Mejri S."/>
            <person name="Dirks R."/>
            <person name="Jansen H."/>
            <person name="Henkel C."/>
            <person name="Chen W.J."/>
            <person name="Zahm M."/>
            <person name="Cabau C."/>
            <person name="Klopp C."/>
            <person name="Thompson A.W."/>
            <person name="Robinson-Rechavi M."/>
            <person name="Braasch I."/>
            <person name="Lecointre G."/>
            <person name="Bobe J."/>
            <person name="Postlethwait J.H."/>
            <person name="Berthelot C."/>
            <person name="Roest Crollius H."/>
            <person name="Guiguen Y."/>
        </authorList>
    </citation>
    <scope>NUCLEOTIDE SEQUENCE</scope>
    <source>
        <strain evidence="2">WJC10195</strain>
    </source>
</reference>
<feature type="compositionally biased region" description="Low complexity" evidence="1">
    <location>
        <begin position="185"/>
        <end position="195"/>
    </location>
</feature>
<sequence length="207" mass="21268">MKDGGIGGQAEPEKGTGPRAGPDPESERPAEGAGEQTGEDVSGTVPRQETEERPEMEASEQGGTSSGEAGNVGGSETVDGAGVSADNPDKGVPHQPMERQEQEAEKGKEISDRPVPDPGVQGDSPHSAPAALYEHSVALVTSALETAAHKPNTAQPSVSQTAPPPRRPTAPLTAAASEETPYPQSSWSCSKPSISWREGGAGERGWS</sequence>
<organism evidence="2 3">
    <name type="scientific">Synaphobranchus kaupii</name>
    <name type="common">Kaup's arrowtooth eel</name>
    <dbReference type="NCBI Taxonomy" id="118154"/>
    <lineage>
        <taxon>Eukaryota</taxon>
        <taxon>Metazoa</taxon>
        <taxon>Chordata</taxon>
        <taxon>Craniata</taxon>
        <taxon>Vertebrata</taxon>
        <taxon>Euteleostomi</taxon>
        <taxon>Actinopterygii</taxon>
        <taxon>Neopterygii</taxon>
        <taxon>Teleostei</taxon>
        <taxon>Anguilliformes</taxon>
        <taxon>Synaphobranchidae</taxon>
        <taxon>Synaphobranchus</taxon>
    </lineage>
</organism>